<sequence length="129" mass="14013">MTMQWFDPHCGSIFIPPQKTPCIGSTREMDLSVSIIPGLWIEHNLIGFNLSKAGDIVCSQKSPLFHNSLGDREKLEGGPAPTSGQKQEMKLGVAVVPRKGLIALSTSDDTSDTGRGRQSIAFCFLKILL</sequence>
<reference evidence="2" key="1">
    <citation type="journal article" date="2019" name="bioRxiv">
        <title>The Genome of the Zebra Mussel, Dreissena polymorpha: A Resource for Invasive Species Research.</title>
        <authorList>
            <person name="McCartney M.A."/>
            <person name="Auch B."/>
            <person name="Kono T."/>
            <person name="Mallez S."/>
            <person name="Zhang Y."/>
            <person name="Obille A."/>
            <person name="Becker A."/>
            <person name="Abrahante J.E."/>
            <person name="Garbe J."/>
            <person name="Badalamenti J.P."/>
            <person name="Herman A."/>
            <person name="Mangelson H."/>
            <person name="Liachko I."/>
            <person name="Sullivan S."/>
            <person name="Sone E.D."/>
            <person name="Koren S."/>
            <person name="Silverstein K.A.T."/>
            <person name="Beckman K.B."/>
            <person name="Gohl D.M."/>
        </authorList>
    </citation>
    <scope>NUCLEOTIDE SEQUENCE</scope>
    <source>
        <strain evidence="2">Duluth1</strain>
        <tissue evidence="2">Whole animal</tissue>
    </source>
</reference>
<keyword evidence="3" id="KW-1185">Reference proteome</keyword>
<gene>
    <name evidence="2" type="ORF">DPMN_086426</name>
</gene>
<proteinExistence type="predicted"/>
<accession>A0A9D4QUK0</accession>
<reference evidence="2" key="2">
    <citation type="submission" date="2020-11" db="EMBL/GenBank/DDBJ databases">
        <authorList>
            <person name="McCartney M.A."/>
            <person name="Auch B."/>
            <person name="Kono T."/>
            <person name="Mallez S."/>
            <person name="Becker A."/>
            <person name="Gohl D.M."/>
            <person name="Silverstein K.A.T."/>
            <person name="Koren S."/>
            <person name="Bechman K.B."/>
            <person name="Herman A."/>
            <person name="Abrahante J.E."/>
            <person name="Garbe J."/>
        </authorList>
    </citation>
    <scope>NUCLEOTIDE SEQUENCE</scope>
    <source>
        <strain evidence="2">Duluth1</strain>
        <tissue evidence="2">Whole animal</tissue>
    </source>
</reference>
<organism evidence="2 3">
    <name type="scientific">Dreissena polymorpha</name>
    <name type="common">Zebra mussel</name>
    <name type="synonym">Mytilus polymorpha</name>
    <dbReference type="NCBI Taxonomy" id="45954"/>
    <lineage>
        <taxon>Eukaryota</taxon>
        <taxon>Metazoa</taxon>
        <taxon>Spiralia</taxon>
        <taxon>Lophotrochozoa</taxon>
        <taxon>Mollusca</taxon>
        <taxon>Bivalvia</taxon>
        <taxon>Autobranchia</taxon>
        <taxon>Heteroconchia</taxon>
        <taxon>Euheterodonta</taxon>
        <taxon>Imparidentia</taxon>
        <taxon>Neoheterodontei</taxon>
        <taxon>Myida</taxon>
        <taxon>Dreissenoidea</taxon>
        <taxon>Dreissenidae</taxon>
        <taxon>Dreissena</taxon>
    </lineage>
</organism>
<feature type="region of interest" description="Disordered" evidence="1">
    <location>
        <begin position="69"/>
        <end position="88"/>
    </location>
</feature>
<name>A0A9D4QUK0_DREPO</name>
<comment type="caution">
    <text evidence="2">The sequence shown here is derived from an EMBL/GenBank/DDBJ whole genome shotgun (WGS) entry which is preliminary data.</text>
</comment>
<evidence type="ECO:0000313" key="2">
    <source>
        <dbReference type="EMBL" id="KAH3844171.1"/>
    </source>
</evidence>
<dbReference type="Proteomes" id="UP000828390">
    <property type="component" value="Unassembled WGS sequence"/>
</dbReference>
<protein>
    <submittedName>
        <fullName evidence="2">Uncharacterized protein</fullName>
    </submittedName>
</protein>
<evidence type="ECO:0000313" key="3">
    <source>
        <dbReference type="Proteomes" id="UP000828390"/>
    </source>
</evidence>
<evidence type="ECO:0000256" key="1">
    <source>
        <dbReference type="SAM" id="MobiDB-lite"/>
    </source>
</evidence>
<dbReference type="EMBL" id="JAIWYP010000003">
    <property type="protein sequence ID" value="KAH3844171.1"/>
    <property type="molecule type" value="Genomic_DNA"/>
</dbReference>
<dbReference type="AlphaFoldDB" id="A0A9D4QUK0"/>